<dbReference type="AlphaFoldDB" id="A0A7V2ZIT2"/>
<evidence type="ECO:0000313" key="1">
    <source>
        <dbReference type="EMBL" id="HFI90808.1"/>
    </source>
</evidence>
<dbReference type="EMBL" id="DSUJ01000008">
    <property type="protein sequence ID" value="HFI90808.1"/>
    <property type="molecule type" value="Genomic_DNA"/>
</dbReference>
<accession>A0A7V2ZIT2</accession>
<comment type="caution">
    <text evidence="1">The sequence shown here is derived from an EMBL/GenBank/DDBJ whole genome shotgun (WGS) entry which is preliminary data.</text>
</comment>
<reference evidence="1" key="1">
    <citation type="journal article" date="2020" name="mSystems">
        <title>Genome- and Community-Level Interaction Insights into Carbon Utilization and Element Cycling Functions of Hydrothermarchaeota in Hydrothermal Sediment.</title>
        <authorList>
            <person name="Zhou Z."/>
            <person name="Liu Y."/>
            <person name="Xu W."/>
            <person name="Pan J."/>
            <person name="Luo Z.H."/>
            <person name="Li M."/>
        </authorList>
    </citation>
    <scope>NUCLEOTIDE SEQUENCE [LARGE SCALE GENOMIC DNA]</scope>
    <source>
        <strain evidence="1">SpSt-479</strain>
    </source>
</reference>
<name>A0A7V2ZIT2_9BACT</name>
<organism evidence="1">
    <name type="scientific">Ignavibacterium album</name>
    <dbReference type="NCBI Taxonomy" id="591197"/>
    <lineage>
        <taxon>Bacteria</taxon>
        <taxon>Pseudomonadati</taxon>
        <taxon>Ignavibacteriota</taxon>
        <taxon>Ignavibacteria</taxon>
        <taxon>Ignavibacteriales</taxon>
        <taxon>Ignavibacteriaceae</taxon>
        <taxon>Ignavibacterium</taxon>
    </lineage>
</organism>
<protein>
    <submittedName>
        <fullName evidence="1">Uncharacterized protein</fullName>
    </submittedName>
</protein>
<proteinExistence type="predicted"/>
<sequence length="641" mass="74180">MKLISFTYLNNVLITIWLLVLTLNICPQTRVDSLEFIRSFPKYSLLISKLDKQLNTYSLNSGFNYFNKISDFTFGVSEDYKSSFIKGIEKTVRDEHHFALNLYYNFSDKIDFGLIGNNSILSDSRTLEINQSSISNILLYSKIKPGDDFSIAPFSGYSNNRQIGENDYGLVYGLEVGGDDINVSDFKIDAELKFKNEDISPRKNFSRYFNMNLLNYFERNVYNSLNIKYYKSGKDFYINADSITSQRFGIKNNIQNRIETGYLLQNRFFFDEFIDILTLDATGKVLFRNIERGLKYKSTEVQSSSIFDSQIDELKLEMDASVGYRSRSFNSSLRFTLNEKDEKHKAIRFQGINEAFFNQREESEQQKNNTSSYATLAFEGDINISDDDKITLNVYQSKLKYDTPSSLNDDDRDEILSIARIGYYKKLNPFFMVFINAEGSYAHTVYIFASRSSNNNINRIIRLKTGGEYIGSKFSSYNSFDVSANYTVYDFEDLTSPLRSFSFRQFTAVDSTTIRITSRISLFLFGYLKLSEQGILNWDSFSEKPARTLREIYFEPKLILYRGNSLFSIGIRYFALSTFNYKGRDLSLDSEYKSIGPTTNIQSRLYKSLVISINGFYEFISLTNSGNKQQANLNFAFSWNF</sequence>
<gene>
    <name evidence="1" type="ORF">ENS31_04650</name>
</gene>